<proteinExistence type="predicted"/>
<dbReference type="AlphaFoldDB" id="A0A1E4TQU3"/>
<name>A0A1E4TQU3_PACTA</name>
<protein>
    <submittedName>
        <fullName evidence="1">Uncharacterized protein</fullName>
    </submittedName>
</protein>
<organism evidence="1 2">
    <name type="scientific">Pachysolen tannophilus NRRL Y-2460</name>
    <dbReference type="NCBI Taxonomy" id="669874"/>
    <lineage>
        <taxon>Eukaryota</taxon>
        <taxon>Fungi</taxon>
        <taxon>Dikarya</taxon>
        <taxon>Ascomycota</taxon>
        <taxon>Saccharomycotina</taxon>
        <taxon>Pichiomycetes</taxon>
        <taxon>Pachysolenaceae</taxon>
        <taxon>Pachysolen</taxon>
    </lineage>
</organism>
<sequence length="70" mass="7817">MAGIVRTAGTVGGGILGRKTVFLISYFWLWLWPDYHSPLEAPLIVVLLFPLAYIELPSQPNQPSPLIRLI</sequence>
<evidence type="ECO:0000313" key="1">
    <source>
        <dbReference type="EMBL" id="ODV94120.1"/>
    </source>
</evidence>
<accession>A0A1E4TQU3</accession>
<dbReference type="EMBL" id="KV454016">
    <property type="protein sequence ID" value="ODV94120.1"/>
    <property type="molecule type" value="Genomic_DNA"/>
</dbReference>
<evidence type="ECO:0000313" key="2">
    <source>
        <dbReference type="Proteomes" id="UP000094236"/>
    </source>
</evidence>
<keyword evidence="2" id="KW-1185">Reference proteome</keyword>
<dbReference type="Proteomes" id="UP000094236">
    <property type="component" value="Unassembled WGS sequence"/>
</dbReference>
<gene>
    <name evidence="1" type="ORF">PACTADRAFT_50999</name>
</gene>
<reference evidence="2" key="1">
    <citation type="submission" date="2016-05" db="EMBL/GenBank/DDBJ databases">
        <title>Comparative genomics of biotechnologically important yeasts.</title>
        <authorList>
            <consortium name="DOE Joint Genome Institute"/>
            <person name="Riley R."/>
            <person name="Haridas S."/>
            <person name="Wolfe K.H."/>
            <person name="Lopes M.R."/>
            <person name="Hittinger C.T."/>
            <person name="Goker M."/>
            <person name="Salamov A."/>
            <person name="Wisecaver J."/>
            <person name="Long T.M."/>
            <person name="Aerts A.L."/>
            <person name="Barry K."/>
            <person name="Choi C."/>
            <person name="Clum A."/>
            <person name="Coughlan A.Y."/>
            <person name="Deshpande S."/>
            <person name="Douglass A.P."/>
            <person name="Hanson S.J."/>
            <person name="Klenk H.-P."/>
            <person name="Labutti K."/>
            <person name="Lapidus A."/>
            <person name="Lindquist E."/>
            <person name="Lipzen A."/>
            <person name="Meier-Kolthoff J.P."/>
            <person name="Ohm R.A."/>
            <person name="Otillar R.P."/>
            <person name="Pangilinan J."/>
            <person name="Peng Y."/>
            <person name="Rokas A."/>
            <person name="Rosa C.A."/>
            <person name="Scheuner C."/>
            <person name="Sibirny A.A."/>
            <person name="Slot J.C."/>
            <person name="Stielow J.B."/>
            <person name="Sun H."/>
            <person name="Kurtzman C.P."/>
            <person name="Blackwell M."/>
            <person name="Grigoriev I.V."/>
            <person name="Jeffries T.W."/>
        </authorList>
    </citation>
    <scope>NUCLEOTIDE SEQUENCE [LARGE SCALE GENOMIC DNA]</scope>
    <source>
        <strain evidence="2">NRRL Y-2460</strain>
    </source>
</reference>